<name>A8NAV8_COPC7</name>
<reference evidence="3 4" key="1">
    <citation type="journal article" date="2010" name="Proc. Natl. Acad. Sci. U.S.A.">
        <title>Insights into evolution of multicellular fungi from the assembled chromosomes of the mushroom Coprinopsis cinerea (Coprinus cinereus).</title>
        <authorList>
            <person name="Stajich J.E."/>
            <person name="Wilke S.K."/>
            <person name="Ahren D."/>
            <person name="Au C.H."/>
            <person name="Birren B.W."/>
            <person name="Borodovsky M."/>
            <person name="Burns C."/>
            <person name="Canback B."/>
            <person name="Casselton L.A."/>
            <person name="Cheng C.K."/>
            <person name="Deng J."/>
            <person name="Dietrich F.S."/>
            <person name="Fargo D.C."/>
            <person name="Farman M.L."/>
            <person name="Gathman A.C."/>
            <person name="Goldberg J."/>
            <person name="Guigo R."/>
            <person name="Hoegger P.J."/>
            <person name="Hooker J.B."/>
            <person name="Huggins A."/>
            <person name="James T.Y."/>
            <person name="Kamada T."/>
            <person name="Kilaru S."/>
            <person name="Kodira C."/>
            <person name="Kues U."/>
            <person name="Kupfer D."/>
            <person name="Kwan H.S."/>
            <person name="Lomsadze A."/>
            <person name="Li W."/>
            <person name="Lilly W.W."/>
            <person name="Ma L.J."/>
            <person name="Mackey A.J."/>
            <person name="Manning G."/>
            <person name="Martin F."/>
            <person name="Muraguchi H."/>
            <person name="Natvig D.O."/>
            <person name="Palmerini H."/>
            <person name="Ramesh M.A."/>
            <person name="Rehmeyer C.J."/>
            <person name="Roe B.A."/>
            <person name="Shenoy N."/>
            <person name="Stanke M."/>
            <person name="Ter-Hovhannisyan V."/>
            <person name="Tunlid A."/>
            <person name="Velagapudi R."/>
            <person name="Vision T.J."/>
            <person name="Zeng Q."/>
            <person name="Zolan M.E."/>
            <person name="Pukkila P.J."/>
        </authorList>
    </citation>
    <scope>NUCLEOTIDE SEQUENCE [LARGE SCALE GENOMIC DNA]</scope>
    <source>
        <strain evidence="4">Okayama-7 / 130 / ATCC MYA-4618 / FGSC 9003</strain>
    </source>
</reference>
<dbReference type="InterPro" id="IPR011009">
    <property type="entry name" value="Kinase-like_dom_sf"/>
</dbReference>
<feature type="compositionally biased region" description="Polar residues" evidence="1">
    <location>
        <begin position="1"/>
        <end position="19"/>
    </location>
</feature>
<sequence>MPTERSNTYPNYETPQHTPQKCGIATVPNVTETPREARPLAAAEAKTTLIRYEVGLAMNREIFVCEVDIFMDHYLPEVKDETHALVLEGLQKRKVLVPRQTTGSSATTPVETTSGATPPSPPPEPYSHVFKSFKPPCTMETTGDNDRALENKTFKPLTAIGAAICNILKREAGIKPNGYVIRMCGDNPLRSRINGGNHKIDACMTKNKKWQLRITDVAVAFEFKAKRAKVKENRLQIVSHFNHAMNDDARRTFILGITIEDDRVSLWYCSRSHSVKARSFSMVEHADLYVKIMISLFCATDEQLGFDPLVQLTNDYNFIYTFPASDDCPEAKHYRTKHSIFESRSLGLAGRSTRIWQVELVDPKNDYLQVAGVEDMILKDVSLDADTPTETDIQERIFSDIEKLKEDTENPWREHPMVKGFADEHKAFLEDLFEGGGERWKDLFSRIIATAIRPPGHSVAPQVWADDTIFPVSELDTLSVNPFQTIRPTPGIQKSCDETKHAEKRTLGEIVPKKRCLYIFERVYTPLSNISTLGEAVDVLKQCLDVLRLIFCAGWVHRDISAGNILAWWDGSKKKWQVKLSDLKYAKKFPGKKGRMSSGIPKTGTPFFMAVEIQDGALLLPQDFIDEVISDEEDLDSLSQLGKFVMHTFQHDLEPFWWLFLWLSTARVNRTLPQLFADAIFQAGYLGKKEAEAHLKSRKLALTTSLLTDKNFRPSLPEEMKPDFTFALDRLRKDLVSEYRKRNVEGKQDDLGTYSYIMSTAFQKFFQKIEGSREKWNAIELLAEQDVTRKGGEDGHGLTEREPDSGLLQKRKATDELEAEDTSVIGVKKVTFALDVEKDYEEGTATSTLSRGSVKKVTFTLVPEQEEASDGPEEPQKGVEEGKRASARIQRENGPTTRSMTQAGGAGKARSAAKPQEKSKKVDHGGPKPSKRARR</sequence>
<dbReference type="PANTHER" id="PTHR38248">
    <property type="entry name" value="FUNK1 6"/>
    <property type="match status" value="1"/>
</dbReference>
<feature type="compositionally biased region" description="Basic and acidic residues" evidence="1">
    <location>
        <begin position="787"/>
        <end position="804"/>
    </location>
</feature>
<feature type="domain" description="Fungal-type protein kinase" evidence="2">
    <location>
        <begin position="206"/>
        <end position="663"/>
    </location>
</feature>
<keyword evidence="3" id="KW-0418">Kinase</keyword>
<dbReference type="InterPro" id="IPR040976">
    <property type="entry name" value="Pkinase_fungal"/>
</dbReference>
<keyword evidence="3" id="KW-0808">Transferase</keyword>
<dbReference type="RefSeq" id="XP_001831960.1">
    <property type="nucleotide sequence ID" value="XM_001831908.1"/>
</dbReference>
<protein>
    <submittedName>
        <fullName evidence="3">Other/FunK1 protein kinase</fullName>
    </submittedName>
</protein>
<dbReference type="GO" id="GO:0016301">
    <property type="term" value="F:kinase activity"/>
    <property type="evidence" value="ECO:0007669"/>
    <property type="project" value="UniProtKB-KW"/>
</dbReference>
<feature type="region of interest" description="Disordered" evidence="1">
    <location>
        <begin position="97"/>
        <end position="125"/>
    </location>
</feature>
<evidence type="ECO:0000313" key="4">
    <source>
        <dbReference type="Proteomes" id="UP000001861"/>
    </source>
</evidence>
<dbReference type="STRING" id="240176.A8NAV8"/>
<dbReference type="Proteomes" id="UP000001861">
    <property type="component" value="Unassembled WGS sequence"/>
</dbReference>
<dbReference type="Pfam" id="PF17667">
    <property type="entry name" value="Pkinase_fungal"/>
    <property type="match status" value="1"/>
</dbReference>
<feature type="compositionally biased region" description="Polar residues" evidence="1">
    <location>
        <begin position="99"/>
        <end position="117"/>
    </location>
</feature>
<keyword evidence="4" id="KW-1185">Reference proteome</keyword>
<feature type="region of interest" description="Disordered" evidence="1">
    <location>
        <begin position="787"/>
        <end position="818"/>
    </location>
</feature>
<dbReference type="AlphaFoldDB" id="A8NAV8"/>
<evidence type="ECO:0000259" key="2">
    <source>
        <dbReference type="Pfam" id="PF17667"/>
    </source>
</evidence>
<accession>A8NAV8</accession>
<dbReference type="GeneID" id="6008442"/>
<dbReference type="EMBL" id="AACS02000009">
    <property type="protein sequence ID" value="EAU89859.1"/>
    <property type="molecule type" value="Genomic_DNA"/>
</dbReference>
<feature type="compositionally biased region" description="Basic and acidic residues" evidence="1">
    <location>
        <begin position="915"/>
        <end position="926"/>
    </location>
</feature>
<dbReference type="VEuPathDB" id="FungiDB:CC1G_07011"/>
<feature type="compositionally biased region" description="Acidic residues" evidence="1">
    <location>
        <begin position="864"/>
        <end position="873"/>
    </location>
</feature>
<dbReference type="OrthoDB" id="3271139at2759"/>
<proteinExistence type="predicted"/>
<organism evidence="3 4">
    <name type="scientific">Coprinopsis cinerea (strain Okayama-7 / 130 / ATCC MYA-4618 / FGSC 9003)</name>
    <name type="common">Inky cap fungus</name>
    <name type="synonym">Hormographiella aspergillata</name>
    <dbReference type="NCBI Taxonomy" id="240176"/>
    <lineage>
        <taxon>Eukaryota</taxon>
        <taxon>Fungi</taxon>
        <taxon>Dikarya</taxon>
        <taxon>Basidiomycota</taxon>
        <taxon>Agaricomycotina</taxon>
        <taxon>Agaricomycetes</taxon>
        <taxon>Agaricomycetidae</taxon>
        <taxon>Agaricales</taxon>
        <taxon>Agaricineae</taxon>
        <taxon>Psathyrellaceae</taxon>
        <taxon>Coprinopsis</taxon>
    </lineage>
</organism>
<feature type="compositionally biased region" description="Polar residues" evidence="1">
    <location>
        <begin position="893"/>
        <end position="902"/>
    </location>
</feature>
<dbReference type="OMA" id="EYKKMEN"/>
<dbReference type="PANTHER" id="PTHR38248:SF2">
    <property type="entry name" value="FUNK1 11"/>
    <property type="match status" value="1"/>
</dbReference>
<feature type="region of interest" description="Disordered" evidence="1">
    <location>
        <begin position="861"/>
        <end position="935"/>
    </location>
</feature>
<dbReference type="SUPFAM" id="SSF56112">
    <property type="entry name" value="Protein kinase-like (PK-like)"/>
    <property type="match status" value="1"/>
</dbReference>
<dbReference type="InParanoid" id="A8NAV8"/>
<dbReference type="KEGG" id="cci:CC1G_07011"/>
<feature type="compositionally biased region" description="Basic and acidic residues" evidence="1">
    <location>
        <begin position="874"/>
        <end position="884"/>
    </location>
</feature>
<evidence type="ECO:0000313" key="3">
    <source>
        <dbReference type="EMBL" id="EAU89859.1"/>
    </source>
</evidence>
<feature type="region of interest" description="Disordered" evidence="1">
    <location>
        <begin position="1"/>
        <end position="20"/>
    </location>
</feature>
<evidence type="ECO:0000256" key="1">
    <source>
        <dbReference type="SAM" id="MobiDB-lite"/>
    </source>
</evidence>
<dbReference type="Gene3D" id="1.10.510.10">
    <property type="entry name" value="Transferase(Phosphotransferase) domain 1"/>
    <property type="match status" value="1"/>
</dbReference>
<comment type="caution">
    <text evidence="3">The sequence shown here is derived from an EMBL/GenBank/DDBJ whole genome shotgun (WGS) entry which is preliminary data.</text>
</comment>
<gene>
    <name evidence="3" type="ORF">CC1G_07011</name>
</gene>